<reference evidence="2" key="1">
    <citation type="journal article" date="2021" name="Environ. Microbiol.">
        <title>Genomic characterization of three novel Desulfobacterota classes expand the metabolic and phylogenetic diversity of the phylum.</title>
        <authorList>
            <person name="Murphy C.L."/>
            <person name="Biggerstaff J."/>
            <person name="Eichhorn A."/>
            <person name="Ewing E."/>
            <person name="Shahan R."/>
            <person name="Soriano D."/>
            <person name="Stewart S."/>
            <person name="VanMol K."/>
            <person name="Walker R."/>
            <person name="Walters P."/>
            <person name="Elshahed M.S."/>
            <person name="Youssef N.H."/>
        </authorList>
    </citation>
    <scope>NUCLEOTIDE SEQUENCE</scope>
    <source>
        <strain evidence="2">Zod_Metabat.24</strain>
    </source>
</reference>
<evidence type="ECO:0000313" key="2">
    <source>
        <dbReference type="EMBL" id="MBN1572404.1"/>
    </source>
</evidence>
<feature type="transmembrane region" description="Helical" evidence="1">
    <location>
        <begin position="195"/>
        <end position="215"/>
    </location>
</feature>
<gene>
    <name evidence="2" type="ORF">JW984_04325</name>
</gene>
<name>A0A9D8PMK1_9DELT</name>
<keyword evidence="1" id="KW-1133">Transmembrane helix</keyword>
<proteinExistence type="predicted"/>
<dbReference type="EMBL" id="JAFGIX010000022">
    <property type="protein sequence ID" value="MBN1572404.1"/>
    <property type="molecule type" value="Genomic_DNA"/>
</dbReference>
<comment type="caution">
    <text evidence="2">The sequence shown here is derived from an EMBL/GenBank/DDBJ whole genome shotgun (WGS) entry which is preliminary data.</text>
</comment>
<evidence type="ECO:0000256" key="1">
    <source>
        <dbReference type="SAM" id="Phobius"/>
    </source>
</evidence>
<feature type="transmembrane region" description="Helical" evidence="1">
    <location>
        <begin position="59"/>
        <end position="82"/>
    </location>
</feature>
<dbReference type="AlphaFoldDB" id="A0A9D8PMK1"/>
<reference evidence="2" key="2">
    <citation type="submission" date="2021-01" db="EMBL/GenBank/DDBJ databases">
        <authorList>
            <person name="Hahn C.R."/>
            <person name="Youssef N.H."/>
            <person name="Elshahed M."/>
        </authorList>
    </citation>
    <scope>NUCLEOTIDE SEQUENCE</scope>
    <source>
        <strain evidence="2">Zod_Metabat.24</strain>
    </source>
</reference>
<accession>A0A9D8PMK1</accession>
<feature type="transmembrane region" description="Helical" evidence="1">
    <location>
        <begin position="94"/>
        <end position="115"/>
    </location>
</feature>
<feature type="transmembrane region" description="Helical" evidence="1">
    <location>
        <begin position="160"/>
        <end position="183"/>
    </location>
</feature>
<keyword evidence="1" id="KW-0472">Membrane</keyword>
<evidence type="ECO:0000313" key="3">
    <source>
        <dbReference type="Proteomes" id="UP000809273"/>
    </source>
</evidence>
<feature type="transmembrane region" description="Helical" evidence="1">
    <location>
        <begin position="31"/>
        <end position="47"/>
    </location>
</feature>
<protein>
    <submittedName>
        <fullName evidence="2">Uncharacterized protein</fullName>
    </submittedName>
</protein>
<dbReference type="Proteomes" id="UP000809273">
    <property type="component" value="Unassembled WGS sequence"/>
</dbReference>
<keyword evidence="1" id="KW-0812">Transmembrane</keyword>
<sequence>MFNIPDLIAVLNRPELTQQTWDTLLRKPEPFQWYIAPILVFVFYIYFNEISKKNWKGVAAGLSFYMIHWFFEIMNSLIQHFSGHALWLVPTGTSFLLLIGVCIEISLAFSVTGLVFSKILPEDPKVKILGIPNRLFFAVVNAALISIIEIFLAWTPAFHWVYPWWGALPVFITVYIPFFYGAFLCYDWKPKTQKIFIGTLFCIDALMIVIFAGVLRWI</sequence>
<organism evidence="2 3">
    <name type="scientific">Candidatus Zymogenus saltonus</name>
    <dbReference type="NCBI Taxonomy" id="2844893"/>
    <lineage>
        <taxon>Bacteria</taxon>
        <taxon>Deltaproteobacteria</taxon>
        <taxon>Candidatus Zymogenia</taxon>
        <taxon>Candidatus Zymogeniales</taxon>
        <taxon>Candidatus Zymogenaceae</taxon>
        <taxon>Candidatus Zymogenus</taxon>
    </lineage>
</organism>
<feature type="transmembrane region" description="Helical" evidence="1">
    <location>
        <begin position="135"/>
        <end position="154"/>
    </location>
</feature>